<dbReference type="GO" id="GO:0004497">
    <property type="term" value="F:monooxygenase activity"/>
    <property type="evidence" value="ECO:0007669"/>
    <property type="project" value="UniProtKB-KW"/>
</dbReference>
<evidence type="ECO:0000313" key="3">
    <source>
        <dbReference type="EMBL" id="CEJ94160.1"/>
    </source>
</evidence>
<name>A0A0A1TQL7_9HYPO</name>
<keyword evidence="2" id="KW-0503">Monooxygenase</keyword>
<dbReference type="STRING" id="1531966.A0A0A1TQL7"/>
<evidence type="ECO:0008006" key="5">
    <source>
        <dbReference type="Google" id="ProtNLM"/>
    </source>
</evidence>
<keyword evidence="4" id="KW-1185">Reference proteome</keyword>
<dbReference type="Gene3D" id="3.50.50.60">
    <property type="entry name" value="FAD/NAD(P)-binding domain"/>
    <property type="match status" value="1"/>
</dbReference>
<dbReference type="SUPFAM" id="SSF51905">
    <property type="entry name" value="FAD/NAD(P)-binding domain"/>
    <property type="match status" value="1"/>
</dbReference>
<dbReference type="Pfam" id="PF13738">
    <property type="entry name" value="Pyr_redox_3"/>
    <property type="match status" value="1"/>
</dbReference>
<proteinExistence type="predicted"/>
<keyword evidence="2" id="KW-0560">Oxidoreductase</keyword>
<dbReference type="HOGENOM" id="CLU_032067_2_0_1"/>
<comment type="cofactor">
    <cofactor evidence="1">
        <name>FAD</name>
        <dbReference type="ChEBI" id="CHEBI:57692"/>
    </cofactor>
</comment>
<dbReference type="EMBL" id="CDHN01000006">
    <property type="protein sequence ID" value="CEJ94160.1"/>
    <property type="molecule type" value="Genomic_DNA"/>
</dbReference>
<evidence type="ECO:0000256" key="1">
    <source>
        <dbReference type="ARBA" id="ARBA00001974"/>
    </source>
</evidence>
<protein>
    <recommendedName>
        <fullName evidence="5">Monooxygenase</fullName>
    </recommendedName>
</protein>
<dbReference type="Proteomes" id="UP000039046">
    <property type="component" value="Unassembled WGS sequence"/>
</dbReference>
<dbReference type="PANTHER" id="PTHR43872">
    <property type="entry name" value="MONOOXYGENASE, PUTATIVE (AFU_ORTHOLOGUE AFUA_8G02570)-RELATED"/>
    <property type="match status" value="1"/>
</dbReference>
<evidence type="ECO:0000313" key="4">
    <source>
        <dbReference type="Proteomes" id="UP000039046"/>
    </source>
</evidence>
<dbReference type="PANTHER" id="PTHR43872:SF1">
    <property type="entry name" value="MONOOXYGENASE, PUTATIVE (AFU_ORTHOLOGUE AFUA_8G02570)-RELATED"/>
    <property type="match status" value="1"/>
</dbReference>
<accession>A0A0A1TQL7</accession>
<dbReference type="OrthoDB" id="66881at2759"/>
<dbReference type="PRINTS" id="PR00411">
    <property type="entry name" value="PNDRDTASEI"/>
</dbReference>
<sequence>MSVNSAGSAAPRGTDEKVDLDLIIIGAGIAGINAAYRYQEGASVGRSYTVLEARESIGGTWDLFRYPGIRSDSDIFTFAFEWNPWPRKEALANGADIKQYLIDSTTKAGINRHIRLGHKVISISWQSEYLRWRVVSNVSSNDKPTVLYSQFIYLATGYYDYEEPMKATIPGIDQFQGKVLHPQFWPEDYDYSDDNVVVIGSGATAVTIVPSMAEKAKHVTMLQRSPTYIFPLPSRGALSVTLFTLLPWALAYSLHRIGWILQTIFMIAACRAWPNLSRRYIRWENSRLLPAEVSWDPHFNPRYNPWEQRLCASKDGDIFAALRAGKASVVTDTIMAVRKDSIQLTSGATLYPDTIVTATGSKLLFAGGMTIDVDGKAVDYANAFLWHGTMLQDVPNLFFTIGFENAAWTLGCDCAARLAVRVMRDMNTNGNTSAVARLDAASAKTMEPRPLFSLSATYLKSVNEQLPKGGTGVWSPRSNYLVDMWKTQYGDITTALEVN</sequence>
<dbReference type="AlphaFoldDB" id="A0A0A1TQL7"/>
<dbReference type="InterPro" id="IPR036188">
    <property type="entry name" value="FAD/NAD-bd_sf"/>
</dbReference>
<organism evidence="3 4">
    <name type="scientific">[Torrubiella] hemipterigena</name>
    <dbReference type="NCBI Taxonomy" id="1531966"/>
    <lineage>
        <taxon>Eukaryota</taxon>
        <taxon>Fungi</taxon>
        <taxon>Dikarya</taxon>
        <taxon>Ascomycota</taxon>
        <taxon>Pezizomycotina</taxon>
        <taxon>Sordariomycetes</taxon>
        <taxon>Hypocreomycetidae</taxon>
        <taxon>Hypocreales</taxon>
        <taxon>Clavicipitaceae</taxon>
        <taxon>Clavicipitaceae incertae sedis</taxon>
        <taxon>'Torrubiella' clade</taxon>
    </lineage>
</organism>
<dbReference type="InterPro" id="IPR051820">
    <property type="entry name" value="FAD-binding_MO"/>
</dbReference>
<reference evidence="3 4" key="1">
    <citation type="journal article" date="2015" name="Genome Announc.">
        <title>Draft Genome Sequence and Gene Annotation of the Entomopathogenic Fungus Verticillium hemipterigenum.</title>
        <authorList>
            <person name="Horn F."/>
            <person name="Habel A."/>
            <person name="Scharf D.H."/>
            <person name="Dworschak J."/>
            <person name="Brakhage A.A."/>
            <person name="Guthke R."/>
            <person name="Hertweck C."/>
            <person name="Linde J."/>
        </authorList>
    </citation>
    <scope>NUCLEOTIDE SEQUENCE [LARGE SCALE GENOMIC DNA]</scope>
</reference>
<evidence type="ECO:0000256" key="2">
    <source>
        <dbReference type="ARBA" id="ARBA00023033"/>
    </source>
</evidence>
<gene>
    <name evidence="3" type="ORF">VHEMI09709</name>
</gene>